<feature type="domain" description="CUE" evidence="3">
    <location>
        <begin position="48"/>
        <end position="85"/>
    </location>
</feature>
<dbReference type="Gramene" id="TraesCS5A02G162300.2">
    <property type="protein sequence ID" value="TraesCS5A02G162300.2"/>
    <property type="gene ID" value="TraesCS5A02G162300"/>
</dbReference>
<dbReference type="SMR" id="A0A3B6KE60"/>
<organism evidence="4">
    <name type="scientific">Triticum aestivum</name>
    <name type="common">Wheat</name>
    <dbReference type="NCBI Taxonomy" id="4565"/>
    <lineage>
        <taxon>Eukaryota</taxon>
        <taxon>Viridiplantae</taxon>
        <taxon>Streptophyta</taxon>
        <taxon>Embryophyta</taxon>
        <taxon>Tracheophyta</taxon>
        <taxon>Spermatophyta</taxon>
        <taxon>Magnoliopsida</taxon>
        <taxon>Liliopsida</taxon>
        <taxon>Poales</taxon>
        <taxon>Poaceae</taxon>
        <taxon>BOP clade</taxon>
        <taxon>Pooideae</taxon>
        <taxon>Triticodae</taxon>
        <taxon>Triticeae</taxon>
        <taxon>Triticinae</taxon>
        <taxon>Triticum</taxon>
    </lineage>
</organism>
<dbReference type="OrthoDB" id="440455at2759"/>
<dbReference type="Proteomes" id="UP000019116">
    <property type="component" value="Chromosome 5A"/>
</dbReference>
<dbReference type="Gramene" id="TraesLAC5A03G02604360.1">
    <property type="protein sequence ID" value="TraesLAC5A03G02604360.1"/>
    <property type="gene ID" value="TraesLAC5A03G02604360"/>
</dbReference>
<keyword evidence="5" id="KW-1185">Reference proteome</keyword>
<dbReference type="EnsemblPlants" id="TraesCS5A02G162300.2">
    <property type="protein sequence ID" value="TraesCS5A02G162300.2"/>
    <property type="gene ID" value="TraesCS5A02G162300"/>
</dbReference>
<name>A0A3B6KE60_WHEAT</name>
<dbReference type="KEGG" id="taes:123103307"/>
<dbReference type="Gramene" id="TraesJAG5A03G02651890.1">
    <property type="protein sequence ID" value="TraesJAG5A03G02651890.1"/>
    <property type="gene ID" value="TraesJAG5A03G02651890"/>
</dbReference>
<dbReference type="AlphaFoldDB" id="A0A3B6KE60"/>
<dbReference type="Gramene" id="TraesJUL5A03G02670830.2">
    <property type="protein sequence ID" value="TraesJUL5A03G02670830.2"/>
    <property type="gene ID" value="TraesJUL5A03G02670830"/>
</dbReference>
<dbReference type="Gramene" id="TraesSTA5A03G02641840.1">
    <property type="protein sequence ID" value="TraesSTA5A03G02641840.1"/>
    <property type="gene ID" value="TraesSTA5A03G02641840"/>
</dbReference>
<keyword evidence="1" id="KW-0175">Coiled coil</keyword>
<dbReference type="PANTHER" id="PTHR31245:SF20">
    <property type="entry name" value="F18B13.13 PROTEIN"/>
    <property type="match status" value="1"/>
</dbReference>
<dbReference type="OMA" id="HGNDLCA"/>
<accession>A0A3B6KE60</accession>
<evidence type="ECO:0000313" key="5">
    <source>
        <dbReference type="Proteomes" id="UP000019116"/>
    </source>
</evidence>
<dbReference type="Gramene" id="TraesARI5A03G02692760.1">
    <property type="protein sequence ID" value="TraesARI5A03G02692760.1"/>
    <property type="gene ID" value="TraesARI5A03G02692760"/>
</dbReference>
<dbReference type="Pfam" id="PF02845">
    <property type="entry name" value="CUE"/>
    <property type="match status" value="1"/>
</dbReference>
<dbReference type="Gramene" id="TraesNOR5A03G02672340.1">
    <property type="protein sequence ID" value="TraesNOR5A03G02672340.1"/>
    <property type="gene ID" value="TraesNOR5A03G02672340"/>
</dbReference>
<dbReference type="CDD" id="cd14279">
    <property type="entry name" value="CUE"/>
    <property type="match status" value="1"/>
</dbReference>
<feature type="compositionally biased region" description="Basic residues" evidence="2">
    <location>
        <begin position="1"/>
        <end position="10"/>
    </location>
</feature>
<dbReference type="SUPFAM" id="SSF46934">
    <property type="entry name" value="UBA-like"/>
    <property type="match status" value="1"/>
</dbReference>
<protein>
    <recommendedName>
        <fullName evidence="3">CUE domain-containing protein</fullName>
    </recommendedName>
</protein>
<dbReference type="GO" id="GO:0043130">
    <property type="term" value="F:ubiquitin binding"/>
    <property type="evidence" value="ECO:0007669"/>
    <property type="project" value="InterPro"/>
</dbReference>
<dbReference type="GeneID" id="123103307"/>
<sequence length="275" mass="31172">MSASMCRKRASSFSEERSHAEASSSPLSKRARFLADGGSPKPRGVVDSDLVAVIRARFPSVRLEFIEKALEECENNLDSAMKYLLPLHLEPTEYNVDPVYQSPNEMSTEVQVPNEGIVECNEVPAPIGSVPGAENLQSGITQWVEILMNEMASASNSDDAKVRASRVLEAYDKSTSSCIHTEAMQKYQKEILLYKEQFEAVIKENTILKKAVAIQHERQKEHEERNQELQQLNQLVMQYREQIRNLEINNYALSMHLRQSQQGNSIPGHFHRDIL</sequence>
<dbReference type="Gramene" id="TraesPARA_EIv1.0_1585290.1">
    <property type="protein sequence ID" value="TraesPARA_EIv1.0_1585290.1.CDS"/>
    <property type="gene ID" value="TraesPARA_EIv1.0_1585290"/>
</dbReference>
<reference evidence="4" key="1">
    <citation type="submission" date="2018-08" db="EMBL/GenBank/DDBJ databases">
        <authorList>
            <person name="Rossello M."/>
        </authorList>
    </citation>
    <scope>NUCLEOTIDE SEQUENCE [LARGE SCALE GENOMIC DNA]</scope>
    <source>
        <strain evidence="4">cv. Chinese Spring</strain>
    </source>
</reference>
<dbReference type="InterPro" id="IPR003892">
    <property type="entry name" value="CUE"/>
</dbReference>
<dbReference type="InterPro" id="IPR009060">
    <property type="entry name" value="UBA-like_sf"/>
</dbReference>
<dbReference type="RefSeq" id="XP_044380773.1">
    <property type="nucleotide sequence ID" value="XM_044524838.1"/>
</dbReference>
<dbReference type="Gramene" id="TraesSYM5A03G02680000.1">
    <property type="protein sequence ID" value="TraesSYM5A03G02680000.1"/>
    <property type="gene ID" value="TraesSYM5A03G02680000"/>
</dbReference>
<dbReference type="Gramene" id="TraesCS5A03G0441200.2">
    <property type="protein sequence ID" value="TraesCS5A03G0441200.2.CDS"/>
    <property type="gene ID" value="TraesCS5A03G0441200"/>
</dbReference>
<evidence type="ECO:0000256" key="1">
    <source>
        <dbReference type="SAM" id="Coils"/>
    </source>
</evidence>
<proteinExistence type="predicted"/>
<evidence type="ECO:0000313" key="4">
    <source>
        <dbReference type="EnsemblPlants" id="TraesCS5A02G162300.2"/>
    </source>
</evidence>
<feature type="coiled-coil region" evidence="1">
    <location>
        <begin position="184"/>
        <end position="249"/>
    </location>
</feature>
<gene>
    <name evidence="4" type="primary">LOC123103307</name>
</gene>
<feature type="region of interest" description="Disordered" evidence="2">
    <location>
        <begin position="1"/>
        <end position="40"/>
    </location>
</feature>
<dbReference type="STRING" id="4565.A0A3B6KE60"/>
<evidence type="ECO:0000259" key="3">
    <source>
        <dbReference type="Pfam" id="PF02845"/>
    </source>
</evidence>
<dbReference type="PANTHER" id="PTHR31245">
    <property type="entry name" value="UBIQUITIN SYSTEM COMPONENT CUE PROTEIN"/>
    <property type="match status" value="1"/>
</dbReference>
<dbReference type="Gramene" id="TraesMAC5A03G02649260.1">
    <property type="protein sequence ID" value="TraesMAC5A03G02649260.1"/>
    <property type="gene ID" value="TraesMAC5A03G02649260"/>
</dbReference>
<reference evidence="4" key="2">
    <citation type="submission" date="2018-10" db="UniProtKB">
        <authorList>
            <consortium name="EnsemblPlants"/>
        </authorList>
    </citation>
    <scope>IDENTIFICATION</scope>
</reference>
<dbReference type="Gramene" id="TraesLDM5A03G02654050.1">
    <property type="protein sequence ID" value="TraesLDM5A03G02654050.1"/>
    <property type="gene ID" value="TraesLDM5A03G02654050"/>
</dbReference>
<evidence type="ECO:0000256" key="2">
    <source>
        <dbReference type="SAM" id="MobiDB-lite"/>
    </source>
</evidence>